<keyword evidence="1" id="KW-0175">Coiled coil</keyword>
<evidence type="ECO:0000313" key="5">
    <source>
        <dbReference type="Proteomes" id="UP000250079"/>
    </source>
</evidence>
<feature type="coiled-coil region" evidence="1">
    <location>
        <begin position="90"/>
        <end position="124"/>
    </location>
</feature>
<evidence type="ECO:0000256" key="1">
    <source>
        <dbReference type="SAM" id="Coils"/>
    </source>
</evidence>
<keyword evidence="5" id="KW-1185">Reference proteome</keyword>
<proteinExistence type="predicted"/>
<dbReference type="PROSITE" id="PS51257">
    <property type="entry name" value="PROKAR_LIPOPROTEIN"/>
    <property type="match status" value="1"/>
</dbReference>
<accession>A0A2Z2NVA2</accession>
<feature type="chain" id="PRO_5016406252" description="DUF4398 domain-containing protein" evidence="2">
    <location>
        <begin position="21"/>
        <end position="127"/>
    </location>
</feature>
<dbReference type="Gene3D" id="1.20.1270.390">
    <property type="match status" value="1"/>
</dbReference>
<name>A0A2Z2NVA2_9GAMM</name>
<feature type="signal peptide" evidence="2">
    <location>
        <begin position="1"/>
        <end position="20"/>
    </location>
</feature>
<dbReference type="Pfam" id="PF14346">
    <property type="entry name" value="DUF4398"/>
    <property type="match status" value="1"/>
</dbReference>
<dbReference type="KEGG" id="gai:IMCC3135_04705"/>
<dbReference type="RefSeq" id="WP_088916535.1">
    <property type="nucleotide sequence ID" value="NZ_CP018632.1"/>
</dbReference>
<keyword evidence="2" id="KW-0732">Signal</keyword>
<evidence type="ECO:0000313" key="4">
    <source>
        <dbReference type="EMBL" id="ASJ71054.1"/>
    </source>
</evidence>
<sequence length="127" mass="13425">MKQSIVRLSAVLLVAGSLGACGSNAPKPASELALASSALKNAETSGAREYAPIELRIAREKQAAADKAVSKERYGKARQLSSEALADAELARATADAEKSRLALKEAQDNIKMIREEAVRTSTRTGK</sequence>
<reference evidence="4 5" key="1">
    <citation type="submission" date="2016-12" db="EMBL/GenBank/DDBJ databases">
        <authorList>
            <person name="Song W.-J."/>
            <person name="Kurnit D.M."/>
        </authorList>
    </citation>
    <scope>NUCLEOTIDE SEQUENCE [LARGE SCALE GENOMIC DNA]</scope>
    <source>
        <strain evidence="4 5">IMCC3135</strain>
    </source>
</reference>
<feature type="domain" description="DUF4398" evidence="3">
    <location>
        <begin position="31"/>
        <end position="107"/>
    </location>
</feature>
<organism evidence="4 5">
    <name type="scientific">Granulosicoccus antarcticus IMCC3135</name>
    <dbReference type="NCBI Taxonomy" id="1192854"/>
    <lineage>
        <taxon>Bacteria</taxon>
        <taxon>Pseudomonadati</taxon>
        <taxon>Pseudomonadota</taxon>
        <taxon>Gammaproteobacteria</taxon>
        <taxon>Chromatiales</taxon>
        <taxon>Granulosicoccaceae</taxon>
        <taxon>Granulosicoccus</taxon>
    </lineage>
</organism>
<dbReference type="Proteomes" id="UP000250079">
    <property type="component" value="Chromosome"/>
</dbReference>
<evidence type="ECO:0000256" key="2">
    <source>
        <dbReference type="SAM" id="SignalP"/>
    </source>
</evidence>
<dbReference type="EMBL" id="CP018632">
    <property type="protein sequence ID" value="ASJ71054.1"/>
    <property type="molecule type" value="Genomic_DNA"/>
</dbReference>
<evidence type="ECO:0000259" key="3">
    <source>
        <dbReference type="Pfam" id="PF14346"/>
    </source>
</evidence>
<protein>
    <recommendedName>
        <fullName evidence="3">DUF4398 domain-containing protein</fullName>
    </recommendedName>
</protein>
<gene>
    <name evidence="4" type="ORF">IMCC3135_04705</name>
</gene>
<dbReference type="AlphaFoldDB" id="A0A2Z2NVA2"/>
<dbReference type="InterPro" id="IPR025511">
    <property type="entry name" value="DUF4398"/>
</dbReference>